<dbReference type="RefSeq" id="WP_072986162.1">
    <property type="nucleotide sequence ID" value="NZ_FQZB01000007.1"/>
</dbReference>
<feature type="binding site" evidence="8">
    <location>
        <position position="451"/>
    </location>
    <ligand>
        <name>Fe cation</name>
        <dbReference type="ChEBI" id="CHEBI:24875"/>
    </ligand>
</feature>
<sequence length="468" mass="53063">MKEKVIINPITRISGFMQIEVTIEKNTVIDARNTGFLFRGFEEMLKGRSPFDSIYFTERICGICSTAHGFVAATALEDALKVVPDENGSILRQIMHGCEFLQNHIRHFYQFTVPDYVPINVEPAKNIHGIRYKLPKEINERLNNHYIESFKFSRLGHKMLALLGGKAPHAHGIFVGGATVNIDASKIIELKSMMFSIKDFAQNIMLEDANIIAKYYPEDFRNGKSYGNFLSYGAFDMPFNTPKPYVKSGVIINNVREDFDVNKIDEDIVYSYYSDTKAVLTNKDSNWQPDTNKKDAYTWIKAARYKGLPMEVGPLARLWINGEYTSGIATLDRTMARVIELIKVCDIVENLIDKVKLKPVIQQKWEIPEISSGVGTRDTTRGALAHWISIEGKKIKNYNIITPSGWNISPEDSKGNKGVIEKSLIGTYVEDAKNPFEVGRIIRSFDPCISCATHIISDRFEDFSMRIV</sequence>
<feature type="binding site" evidence="8">
    <location>
        <position position="61"/>
    </location>
    <ligand>
        <name>Ni(2+)</name>
        <dbReference type="ChEBI" id="CHEBI:49786"/>
    </ligand>
</feature>
<evidence type="ECO:0000256" key="9">
    <source>
        <dbReference type="RuleBase" id="RU003896"/>
    </source>
</evidence>
<protein>
    <submittedName>
        <fullName evidence="10">Hydrogenase large subunit</fullName>
    </submittedName>
</protein>
<dbReference type="AlphaFoldDB" id="A0A1M6HWM3"/>
<dbReference type="GO" id="GO:0030313">
    <property type="term" value="C:cell envelope"/>
    <property type="evidence" value="ECO:0007669"/>
    <property type="project" value="UniProtKB-SubCell"/>
</dbReference>
<evidence type="ECO:0000256" key="1">
    <source>
        <dbReference type="ARBA" id="ARBA00001967"/>
    </source>
</evidence>
<comment type="similarity">
    <text evidence="3 9">Belongs to the [NiFe]/[NiFeSe] hydrogenase large subunit family.</text>
</comment>
<evidence type="ECO:0000256" key="4">
    <source>
        <dbReference type="ARBA" id="ARBA00011771"/>
    </source>
</evidence>
<evidence type="ECO:0000256" key="7">
    <source>
        <dbReference type="ARBA" id="ARBA00023002"/>
    </source>
</evidence>
<dbReference type="SUPFAM" id="SSF56762">
    <property type="entry name" value="HydB/Nqo4-like"/>
    <property type="match status" value="1"/>
</dbReference>
<evidence type="ECO:0000256" key="5">
    <source>
        <dbReference type="ARBA" id="ARBA00022596"/>
    </source>
</evidence>
<comment type="subcellular location">
    <subcellularLocation>
        <location evidence="2">Cell envelope</location>
    </subcellularLocation>
</comment>
<comment type="subunit">
    <text evidence="4">Heterodimer of a large and a small subunit.</text>
</comment>
<dbReference type="InterPro" id="IPR001501">
    <property type="entry name" value="Ni-dep_hyd_lsu"/>
</dbReference>
<feature type="binding site" evidence="8">
    <location>
        <position position="64"/>
    </location>
    <ligand>
        <name>Ni(2+)</name>
        <dbReference type="ChEBI" id="CHEBI:49786"/>
    </ligand>
</feature>
<keyword evidence="7 9" id="KW-0560">Oxidoreductase</keyword>
<dbReference type="Proteomes" id="UP000184310">
    <property type="component" value="Unassembled WGS sequence"/>
</dbReference>
<dbReference type="PANTHER" id="PTHR42958">
    <property type="entry name" value="HYDROGENASE-2 LARGE CHAIN"/>
    <property type="match status" value="1"/>
</dbReference>
<feature type="binding site" evidence="8">
    <location>
        <position position="42"/>
    </location>
    <ligand>
        <name>Mg(2+)</name>
        <dbReference type="ChEBI" id="CHEBI:18420"/>
    </ligand>
</feature>
<evidence type="ECO:0000256" key="6">
    <source>
        <dbReference type="ARBA" id="ARBA00022723"/>
    </source>
</evidence>
<evidence type="ECO:0000256" key="2">
    <source>
        <dbReference type="ARBA" id="ARBA00004196"/>
    </source>
</evidence>
<proteinExistence type="inferred from homology"/>
<gene>
    <name evidence="10" type="ORF">SAMN02745163_01610</name>
</gene>
<dbReference type="GO" id="GO:0016151">
    <property type="term" value="F:nickel cation binding"/>
    <property type="evidence" value="ECO:0007669"/>
    <property type="project" value="InterPro"/>
</dbReference>
<dbReference type="EMBL" id="FQZB01000007">
    <property type="protein sequence ID" value="SHJ26660.1"/>
    <property type="molecule type" value="Genomic_DNA"/>
</dbReference>
<dbReference type="Pfam" id="PF00374">
    <property type="entry name" value="NiFeSe_Hases"/>
    <property type="match status" value="3"/>
</dbReference>
<dbReference type="InterPro" id="IPR018194">
    <property type="entry name" value="Ni-dep_hyd_lsu_Ni_BS"/>
</dbReference>
<feature type="binding site" evidence="8">
    <location>
        <position position="400"/>
    </location>
    <ligand>
        <name>Mg(2+)</name>
        <dbReference type="ChEBI" id="CHEBI:18420"/>
    </ligand>
</feature>
<feature type="binding site" evidence="8">
    <location>
        <position position="454"/>
    </location>
    <ligand>
        <name>Mg(2+)</name>
        <dbReference type="ChEBI" id="CHEBI:18420"/>
    </ligand>
</feature>
<dbReference type="PANTHER" id="PTHR42958:SF2">
    <property type="entry name" value="UPTAKE HYDROGENASE LARGE SUBUNIT"/>
    <property type="match status" value="1"/>
</dbReference>
<organism evidence="10 11">
    <name type="scientific">Clostridium cavendishii DSM 21758</name>
    <dbReference type="NCBI Taxonomy" id="1121302"/>
    <lineage>
        <taxon>Bacteria</taxon>
        <taxon>Bacillati</taxon>
        <taxon>Bacillota</taxon>
        <taxon>Clostridia</taxon>
        <taxon>Eubacteriales</taxon>
        <taxon>Clostridiaceae</taxon>
        <taxon>Clostridium</taxon>
    </lineage>
</organism>
<dbReference type="OrthoDB" id="9761717at2"/>
<keyword evidence="6 8" id="KW-0479">Metal-binding</keyword>
<reference evidence="10 11" key="1">
    <citation type="submission" date="2016-11" db="EMBL/GenBank/DDBJ databases">
        <authorList>
            <person name="Jaros S."/>
            <person name="Januszkiewicz K."/>
            <person name="Wedrychowicz H."/>
        </authorList>
    </citation>
    <scope>NUCLEOTIDE SEQUENCE [LARGE SCALE GENOMIC DNA]</scope>
    <source>
        <strain evidence="10 11">DSM 21758</strain>
    </source>
</reference>
<keyword evidence="8" id="KW-0408">Iron</keyword>
<keyword evidence="11" id="KW-1185">Reference proteome</keyword>
<dbReference type="InterPro" id="IPR029014">
    <property type="entry name" value="NiFe-Hase_large"/>
</dbReference>
<comment type="cofactor">
    <cofactor evidence="8">
        <name>Fe cation</name>
        <dbReference type="ChEBI" id="CHEBI:24875"/>
    </cofactor>
</comment>
<evidence type="ECO:0000313" key="10">
    <source>
        <dbReference type="EMBL" id="SHJ26660.1"/>
    </source>
</evidence>
<dbReference type="Gene3D" id="1.10.645.10">
    <property type="entry name" value="Cytochrome-c3 Hydrogenase, chain B"/>
    <property type="match status" value="1"/>
</dbReference>
<dbReference type="STRING" id="1121302.SAMN02745163_01610"/>
<feature type="binding site" evidence="8">
    <location>
        <position position="448"/>
    </location>
    <ligand>
        <name>Ni(2+)</name>
        <dbReference type="ChEBI" id="CHEBI:49786"/>
    </ligand>
</feature>
<dbReference type="GO" id="GO:0008901">
    <property type="term" value="F:ferredoxin hydrogenase activity"/>
    <property type="evidence" value="ECO:0007669"/>
    <property type="project" value="InterPro"/>
</dbReference>
<dbReference type="PROSITE" id="PS00507">
    <property type="entry name" value="NI_HGENASE_L_1"/>
    <property type="match status" value="1"/>
</dbReference>
<evidence type="ECO:0000256" key="3">
    <source>
        <dbReference type="ARBA" id="ARBA00009292"/>
    </source>
</evidence>
<name>A0A1M6HWM3_9CLOT</name>
<evidence type="ECO:0000313" key="11">
    <source>
        <dbReference type="Proteomes" id="UP000184310"/>
    </source>
</evidence>
<feature type="binding site" evidence="8">
    <location>
        <position position="64"/>
    </location>
    <ligand>
        <name>Fe cation</name>
        <dbReference type="ChEBI" id="CHEBI:24875"/>
    </ligand>
</feature>
<comment type="cofactor">
    <cofactor evidence="1 8">
        <name>Ni(2+)</name>
        <dbReference type="ChEBI" id="CHEBI:49786"/>
    </cofactor>
</comment>
<keyword evidence="8" id="KW-0460">Magnesium</keyword>
<dbReference type="InterPro" id="IPR050867">
    <property type="entry name" value="NiFe/NiFeSe_hydrgnase_LSU"/>
</dbReference>
<accession>A0A1M6HWM3</accession>
<keyword evidence="5 8" id="KW-0533">Nickel</keyword>
<evidence type="ECO:0000256" key="8">
    <source>
        <dbReference type="PIRSR" id="PIRSR601501-1"/>
    </source>
</evidence>
<dbReference type="PROSITE" id="PS00508">
    <property type="entry name" value="NI_HGENASE_L_2"/>
    <property type="match status" value="1"/>
</dbReference>